<dbReference type="InParanoid" id="A0A1V9XXN6"/>
<evidence type="ECO:0000256" key="1">
    <source>
        <dbReference type="SAM" id="MobiDB-lite"/>
    </source>
</evidence>
<proteinExistence type="predicted"/>
<feature type="region of interest" description="Disordered" evidence="1">
    <location>
        <begin position="216"/>
        <end position="243"/>
    </location>
</feature>
<evidence type="ECO:0000313" key="3">
    <source>
        <dbReference type="Proteomes" id="UP000192247"/>
    </source>
</evidence>
<feature type="compositionally biased region" description="Low complexity" evidence="1">
    <location>
        <begin position="219"/>
        <end position="232"/>
    </location>
</feature>
<dbReference type="Proteomes" id="UP000192247">
    <property type="component" value="Unassembled WGS sequence"/>
</dbReference>
<organism evidence="2 3">
    <name type="scientific">Tropilaelaps mercedesae</name>
    <dbReference type="NCBI Taxonomy" id="418985"/>
    <lineage>
        <taxon>Eukaryota</taxon>
        <taxon>Metazoa</taxon>
        <taxon>Ecdysozoa</taxon>
        <taxon>Arthropoda</taxon>
        <taxon>Chelicerata</taxon>
        <taxon>Arachnida</taxon>
        <taxon>Acari</taxon>
        <taxon>Parasitiformes</taxon>
        <taxon>Mesostigmata</taxon>
        <taxon>Gamasina</taxon>
        <taxon>Dermanyssoidea</taxon>
        <taxon>Laelapidae</taxon>
        <taxon>Tropilaelaps</taxon>
    </lineage>
</organism>
<gene>
    <name evidence="2" type="ORF">BIW11_06572</name>
</gene>
<comment type="caution">
    <text evidence="2">The sequence shown here is derived from an EMBL/GenBank/DDBJ whole genome shotgun (WGS) entry which is preliminary data.</text>
</comment>
<evidence type="ECO:0000313" key="2">
    <source>
        <dbReference type="EMBL" id="OQR78183.1"/>
    </source>
</evidence>
<reference evidence="2 3" key="1">
    <citation type="journal article" date="2017" name="Gigascience">
        <title>Draft genome of the honey bee ectoparasitic mite, Tropilaelaps mercedesae, is shaped by the parasitic life history.</title>
        <authorList>
            <person name="Dong X."/>
            <person name="Armstrong S.D."/>
            <person name="Xia D."/>
            <person name="Makepeace B.L."/>
            <person name="Darby A.C."/>
            <person name="Kadowaki T."/>
        </authorList>
    </citation>
    <scope>NUCLEOTIDE SEQUENCE [LARGE SCALE GENOMIC DNA]</scope>
    <source>
        <strain evidence="2">Wuxi-XJTLU</strain>
    </source>
</reference>
<protein>
    <submittedName>
        <fullName evidence="2">Uncharacterized protein</fullName>
    </submittedName>
</protein>
<sequence length="295" mass="33551">MPHIPDTMQEEWYKNKARIVEADPDIQNSIKEIEDLTKDLQLDVEDDDDAFRMLQGELHLDKTTVSQTAGNYRNHNKIFGDKLFSTTGFEQRRYPRTTSQERTPQNIQQRRASVPRINAFRASYRKPTLQSRKMLGSIFPSSGPHLFRVSGSGGQLKSPKAVLEELRSHRATILHNNLLRPAGEYSAERIEHDDRRHDLHDDLDIDKFIRANSQHEIQGSAGSSSSRLSVVSTPEGRLESPNPIAFMTHVNSPSSSASAKNTATKNWNKSGHRNFVPAYDDADELMLKDIEQEYL</sequence>
<name>A0A1V9XXN6_9ACAR</name>
<keyword evidence="3" id="KW-1185">Reference proteome</keyword>
<dbReference type="AlphaFoldDB" id="A0A1V9XXN6"/>
<accession>A0A1V9XXN6</accession>
<dbReference type="OrthoDB" id="10523200at2759"/>
<dbReference type="EMBL" id="MNPL01002537">
    <property type="protein sequence ID" value="OQR78183.1"/>
    <property type="molecule type" value="Genomic_DNA"/>
</dbReference>